<dbReference type="AlphaFoldDB" id="A0A1E5W2Y0"/>
<reference evidence="2 3" key="1">
    <citation type="submission" date="2016-09" db="EMBL/GenBank/DDBJ databases">
        <title>The draft genome of Dichanthelium oligosanthes: A C3 panicoid grass species.</title>
        <authorList>
            <person name="Studer A.J."/>
            <person name="Schnable J.C."/>
            <person name="Brutnell T.P."/>
        </authorList>
    </citation>
    <scope>NUCLEOTIDE SEQUENCE [LARGE SCALE GENOMIC DNA]</scope>
    <source>
        <strain evidence="3">cv. Kellogg 1175</strain>
        <tissue evidence="2">Leaf</tissue>
    </source>
</reference>
<accession>A0A1E5W2Y0</accession>
<sequence length="81" mass="9694">MWQRAVAKLGKHTLIMTTVVRMKLLVTHKSAKKNYIIKNGKRGNCRYPKLDIMCKCGSYFFYFLFFFRYNVPRPSFKFFAP</sequence>
<dbReference type="Proteomes" id="UP000095767">
    <property type="component" value="Unassembled WGS sequence"/>
</dbReference>
<proteinExistence type="predicted"/>
<keyword evidence="1" id="KW-0812">Transmembrane</keyword>
<protein>
    <submittedName>
        <fullName evidence="2">Uncharacterized protein</fullName>
    </submittedName>
</protein>
<keyword evidence="1" id="KW-0472">Membrane</keyword>
<evidence type="ECO:0000313" key="2">
    <source>
        <dbReference type="EMBL" id="OEL31734.1"/>
    </source>
</evidence>
<feature type="transmembrane region" description="Helical" evidence="1">
    <location>
        <begin position="52"/>
        <end position="71"/>
    </location>
</feature>
<organism evidence="2 3">
    <name type="scientific">Dichanthelium oligosanthes</name>
    <dbReference type="NCBI Taxonomy" id="888268"/>
    <lineage>
        <taxon>Eukaryota</taxon>
        <taxon>Viridiplantae</taxon>
        <taxon>Streptophyta</taxon>
        <taxon>Embryophyta</taxon>
        <taxon>Tracheophyta</taxon>
        <taxon>Spermatophyta</taxon>
        <taxon>Magnoliopsida</taxon>
        <taxon>Liliopsida</taxon>
        <taxon>Poales</taxon>
        <taxon>Poaceae</taxon>
        <taxon>PACMAD clade</taxon>
        <taxon>Panicoideae</taxon>
        <taxon>Panicodae</taxon>
        <taxon>Paniceae</taxon>
        <taxon>Dichantheliinae</taxon>
        <taxon>Dichanthelium</taxon>
    </lineage>
</organism>
<evidence type="ECO:0000313" key="3">
    <source>
        <dbReference type="Proteomes" id="UP000095767"/>
    </source>
</evidence>
<keyword evidence="3" id="KW-1185">Reference proteome</keyword>
<name>A0A1E5W2Y0_9POAL</name>
<evidence type="ECO:0000256" key="1">
    <source>
        <dbReference type="SAM" id="Phobius"/>
    </source>
</evidence>
<dbReference type="EMBL" id="LWDX02022785">
    <property type="protein sequence ID" value="OEL31734.1"/>
    <property type="molecule type" value="Genomic_DNA"/>
</dbReference>
<gene>
    <name evidence="2" type="ORF">BAE44_0007244</name>
</gene>
<comment type="caution">
    <text evidence="2">The sequence shown here is derived from an EMBL/GenBank/DDBJ whole genome shotgun (WGS) entry which is preliminary data.</text>
</comment>
<keyword evidence="1" id="KW-1133">Transmembrane helix</keyword>